<proteinExistence type="inferred from homology"/>
<evidence type="ECO:0000313" key="6">
    <source>
        <dbReference type="Proteomes" id="UP000502996"/>
    </source>
</evidence>
<feature type="domain" description="AMP-binding enzyme C-terminal" evidence="4">
    <location>
        <begin position="457"/>
        <end position="532"/>
    </location>
</feature>
<protein>
    <submittedName>
        <fullName evidence="5">AMP-binding protein</fullName>
    </submittedName>
</protein>
<dbReference type="InterPro" id="IPR050237">
    <property type="entry name" value="ATP-dep_AMP-bd_enzyme"/>
</dbReference>
<dbReference type="Gene3D" id="3.30.300.30">
    <property type="match status" value="1"/>
</dbReference>
<comment type="similarity">
    <text evidence="1">Belongs to the ATP-dependent AMP-binding enzyme family.</text>
</comment>
<sequence length="552" mass="59483">MPTLPAPLAALAGKAASTGYGLKVLAESGIIRPYSPLALARAGRVLQQYGTGPAGGFLAMATLMPERTWLVDEDGELTWHEVDERTNALARALRGLGVGEGDAVALMARNHRGFVEASVAAAKLGADLIYLNTAFAGPQLVDVLEREDPTVVVHDEEFTGMLEKAHVEQRVLSYGEADGLDTLAGLIEGESDTSPLDPPEHHTRIIILTSGTTGTPKGAPRNEAGVDAAISLLSRMPLRYGWRVHIAAPLFHTWGFAHLMLSLLLGHTVVLHRKFDPEGVLAVVDEQRCDELVVIPVMLQRILGLGDDVLDRYSLDTVKVVAASGSALPGDLALTWMDRFGDHLYNTYGSTEVAYASIATPEDMRTEPSTAGKPPWATTVKIFGDDDQELPPGETGRIFVGNSLLFEGYTGGGQKDMIEGLMSSGDVGRFDEDGRLYVEGRDDDMIVSGGENVFPQEVEDCLARHEAVVEVAAIGVDDDEFGKRLRAFVVLKDGSSASEDDLKAHVKDNLARYKVPREIVVLDELPRNATGKVLKRELVDHDGSDSEDSGEE</sequence>
<dbReference type="PANTHER" id="PTHR43767">
    <property type="entry name" value="LONG-CHAIN-FATTY-ACID--COA LIGASE"/>
    <property type="match status" value="1"/>
</dbReference>
<dbReference type="KEGG" id="nano:G5V58_08345"/>
<dbReference type="Pfam" id="PF00501">
    <property type="entry name" value="AMP-binding"/>
    <property type="match status" value="1"/>
</dbReference>
<keyword evidence="6" id="KW-1185">Reference proteome</keyword>
<organism evidence="5 6">
    <name type="scientific">Nocardioides anomalus</name>
    <dbReference type="NCBI Taxonomy" id="2712223"/>
    <lineage>
        <taxon>Bacteria</taxon>
        <taxon>Bacillati</taxon>
        <taxon>Actinomycetota</taxon>
        <taxon>Actinomycetes</taxon>
        <taxon>Propionibacteriales</taxon>
        <taxon>Nocardioidaceae</taxon>
        <taxon>Nocardioides</taxon>
    </lineage>
</organism>
<dbReference type="PROSITE" id="PS00455">
    <property type="entry name" value="AMP_BINDING"/>
    <property type="match status" value="1"/>
</dbReference>
<evidence type="ECO:0000256" key="1">
    <source>
        <dbReference type="ARBA" id="ARBA00006432"/>
    </source>
</evidence>
<dbReference type="Gene3D" id="3.40.50.12780">
    <property type="entry name" value="N-terminal domain of ligase-like"/>
    <property type="match status" value="1"/>
</dbReference>
<evidence type="ECO:0000256" key="2">
    <source>
        <dbReference type="ARBA" id="ARBA00022598"/>
    </source>
</evidence>
<dbReference type="Pfam" id="PF13193">
    <property type="entry name" value="AMP-binding_C"/>
    <property type="match status" value="1"/>
</dbReference>
<dbReference type="AlphaFoldDB" id="A0A6G6WBT1"/>
<evidence type="ECO:0000259" key="3">
    <source>
        <dbReference type="Pfam" id="PF00501"/>
    </source>
</evidence>
<dbReference type="EMBL" id="CP049257">
    <property type="protein sequence ID" value="QIG42788.1"/>
    <property type="molecule type" value="Genomic_DNA"/>
</dbReference>
<dbReference type="InterPro" id="IPR042099">
    <property type="entry name" value="ANL_N_sf"/>
</dbReference>
<dbReference type="InterPro" id="IPR025110">
    <property type="entry name" value="AMP-bd_C"/>
</dbReference>
<dbReference type="FunFam" id="3.30.300.30:FF:000008">
    <property type="entry name" value="2,3-dihydroxybenzoate-AMP ligase"/>
    <property type="match status" value="1"/>
</dbReference>
<reference evidence="5 6" key="1">
    <citation type="submission" date="2020-02" db="EMBL/GenBank/DDBJ databases">
        <title>Full genome sequence of Nocardioides sp. R-3366.</title>
        <authorList>
            <person name="Im W.-T."/>
        </authorList>
    </citation>
    <scope>NUCLEOTIDE SEQUENCE [LARGE SCALE GENOMIC DNA]</scope>
    <source>
        <strain evidence="5 6">R-3366</strain>
    </source>
</reference>
<dbReference type="RefSeq" id="WP_165230998.1">
    <property type="nucleotide sequence ID" value="NZ_CP049257.1"/>
</dbReference>
<evidence type="ECO:0000313" key="5">
    <source>
        <dbReference type="EMBL" id="QIG42788.1"/>
    </source>
</evidence>
<dbReference type="Proteomes" id="UP000502996">
    <property type="component" value="Chromosome"/>
</dbReference>
<feature type="domain" description="AMP-dependent synthetase/ligase" evidence="3">
    <location>
        <begin position="64"/>
        <end position="409"/>
    </location>
</feature>
<gene>
    <name evidence="5" type="ORF">G5V58_08345</name>
</gene>
<dbReference type="InterPro" id="IPR020845">
    <property type="entry name" value="AMP-binding_CS"/>
</dbReference>
<dbReference type="SUPFAM" id="SSF56801">
    <property type="entry name" value="Acetyl-CoA synthetase-like"/>
    <property type="match status" value="1"/>
</dbReference>
<keyword evidence="2" id="KW-0436">Ligase</keyword>
<dbReference type="InterPro" id="IPR045851">
    <property type="entry name" value="AMP-bd_C_sf"/>
</dbReference>
<dbReference type="PANTHER" id="PTHR43767:SF1">
    <property type="entry name" value="NONRIBOSOMAL PEPTIDE SYNTHASE PES1 (EUROFUNG)-RELATED"/>
    <property type="match status" value="1"/>
</dbReference>
<dbReference type="GO" id="GO:0016878">
    <property type="term" value="F:acid-thiol ligase activity"/>
    <property type="evidence" value="ECO:0007669"/>
    <property type="project" value="UniProtKB-ARBA"/>
</dbReference>
<accession>A0A6G6WBT1</accession>
<name>A0A6G6WBT1_9ACTN</name>
<dbReference type="InterPro" id="IPR000873">
    <property type="entry name" value="AMP-dep_synth/lig_dom"/>
</dbReference>
<evidence type="ECO:0000259" key="4">
    <source>
        <dbReference type="Pfam" id="PF13193"/>
    </source>
</evidence>